<evidence type="ECO:0000259" key="1">
    <source>
        <dbReference type="PROSITE" id="PS50011"/>
    </source>
</evidence>
<reference evidence="2 3" key="1">
    <citation type="submission" date="2019-03" db="EMBL/GenBank/DDBJ databases">
        <title>Single cell metagenomics reveals metabolic interactions within the superorganism composed of flagellate Streblomastix strix and complex community of Bacteroidetes bacteria on its surface.</title>
        <authorList>
            <person name="Treitli S.C."/>
            <person name="Kolisko M."/>
            <person name="Husnik F."/>
            <person name="Keeling P."/>
            <person name="Hampl V."/>
        </authorList>
    </citation>
    <scope>NUCLEOTIDE SEQUENCE [LARGE SCALE GENOMIC DNA]</scope>
    <source>
        <strain evidence="2">ST1C</strain>
    </source>
</reference>
<dbReference type="GO" id="GO:0044773">
    <property type="term" value="P:mitotic DNA damage checkpoint signaling"/>
    <property type="evidence" value="ECO:0007669"/>
    <property type="project" value="TreeGrafter"/>
</dbReference>
<dbReference type="GO" id="GO:0004674">
    <property type="term" value="F:protein serine/threonine kinase activity"/>
    <property type="evidence" value="ECO:0007669"/>
    <property type="project" value="TreeGrafter"/>
</dbReference>
<dbReference type="Gene3D" id="1.10.510.10">
    <property type="entry name" value="Transferase(Phosphotransferase) domain 1"/>
    <property type="match status" value="1"/>
</dbReference>
<dbReference type="Proteomes" id="UP000324800">
    <property type="component" value="Unassembled WGS sequence"/>
</dbReference>
<dbReference type="InterPro" id="IPR011009">
    <property type="entry name" value="Kinase-like_dom_sf"/>
</dbReference>
<feature type="domain" description="Protein kinase" evidence="1">
    <location>
        <begin position="12"/>
        <end position="266"/>
    </location>
</feature>
<accession>A0A5J4WHE7</accession>
<dbReference type="InterPro" id="IPR000719">
    <property type="entry name" value="Prot_kinase_dom"/>
</dbReference>
<dbReference type="SMART" id="SM00220">
    <property type="entry name" value="S_TKc"/>
    <property type="match status" value="1"/>
</dbReference>
<proteinExistence type="predicted"/>
<evidence type="ECO:0000313" key="3">
    <source>
        <dbReference type="Proteomes" id="UP000324800"/>
    </source>
</evidence>
<dbReference type="AlphaFoldDB" id="A0A5J4WHE7"/>
<comment type="caution">
    <text evidence="2">The sequence shown here is derived from an EMBL/GenBank/DDBJ whole genome shotgun (WGS) entry which is preliminary data.</text>
</comment>
<organism evidence="2 3">
    <name type="scientific">Streblomastix strix</name>
    <dbReference type="NCBI Taxonomy" id="222440"/>
    <lineage>
        <taxon>Eukaryota</taxon>
        <taxon>Metamonada</taxon>
        <taxon>Preaxostyla</taxon>
        <taxon>Oxymonadida</taxon>
        <taxon>Streblomastigidae</taxon>
        <taxon>Streblomastix</taxon>
    </lineage>
</organism>
<dbReference type="Pfam" id="PF00069">
    <property type="entry name" value="Pkinase"/>
    <property type="match status" value="1"/>
</dbReference>
<dbReference type="GO" id="GO:0005524">
    <property type="term" value="F:ATP binding"/>
    <property type="evidence" value="ECO:0007669"/>
    <property type="project" value="InterPro"/>
</dbReference>
<dbReference type="PROSITE" id="PS00108">
    <property type="entry name" value="PROTEIN_KINASE_ST"/>
    <property type="match status" value="1"/>
</dbReference>
<dbReference type="PANTHER" id="PTHR44167:SF30">
    <property type="entry name" value="PHOSPHORYLASE KINASE"/>
    <property type="match status" value="1"/>
</dbReference>
<dbReference type="OrthoDB" id="1895577at2759"/>
<dbReference type="PROSITE" id="PS50011">
    <property type="entry name" value="PROTEIN_KINASE_DOM"/>
    <property type="match status" value="1"/>
</dbReference>
<gene>
    <name evidence="2" type="ORF">EZS28_010143</name>
</gene>
<dbReference type="SUPFAM" id="SSF56112">
    <property type="entry name" value="Protein kinase-like (PK-like)"/>
    <property type="match status" value="1"/>
</dbReference>
<sequence length="315" mass="35876">MDYEDELRRYMIVPLRLLGQGAFGSVYYGFKQETGFFATKLIQKSKFDQMELDAAVELGDLSKCPFILKYYSRAIGMRCVIFPMEYANLGTLNIFVKNKMQLPSSTLRALIKQILEGMRVFHEAQLVHRDIKCDNILLNSPPGSGRVHVKITDLGFAKKEDPMKEENSVAGTTPYLAPELFKTPLIITQKVDIYAIGVTIYRILMNRYPVNESNFKEQGKKMNTLKCIERPIKIKEDILWNLISQILEFDPDKRITATEALQHPYFTSPESIADISKEQQDLAQLAAVAKLDGDSDITEFDKDPTFIVAESEIII</sequence>
<dbReference type="InterPro" id="IPR008271">
    <property type="entry name" value="Ser/Thr_kinase_AS"/>
</dbReference>
<name>A0A5J4WHE7_9EUKA</name>
<dbReference type="Gene3D" id="3.30.200.20">
    <property type="entry name" value="Phosphorylase Kinase, domain 1"/>
    <property type="match status" value="1"/>
</dbReference>
<dbReference type="GO" id="GO:0005634">
    <property type="term" value="C:nucleus"/>
    <property type="evidence" value="ECO:0007669"/>
    <property type="project" value="TreeGrafter"/>
</dbReference>
<dbReference type="PANTHER" id="PTHR44167">
    <property type="entry name" value="OVARIAN-SPECIFIC SERINE/THREONINE-PROTEIN KINASE LOK-RELATED"/>
    <property type="match status" value="1"/>
</dbReference>
<evidence type="ECO:0000313" key="2">
    <source>
        <dbReference type="EMBL" id="KAA6394331.1"/>
    </source>
</evidence>
<dbReference type="EMBL" id="SNRW01001971">
    <property type="protein sequence ID" value="KAA6394331.1"/>
    <property type="molecule type" value="Genomic_DNA"/>
</dbReference>
<protein>
    <recommendedName>
        <fullName evidence="1">Protein kinase domain-containing protein</fullName>
    </recommendedName>
</protein>